<feature type="domain" description="Disease resistance R13L4/SHOC-2-like LRR" evidence="10">
    <location>
        <begin position="551"/>
        <end position="700"/>
    </location>
</feature>
<dbReference type="Gene3D" id="1.10.8.430">
    <property type="entry name" value="Helical domain of apoptotic protease-activating factors"/>
    <property type="match status" value="1"/>
</dbReference>
<feature type="domain" description="NB-ARC" evidence="7">
    <location>
        <begin position="178"/>
        <end position="339"/>
    </location>
</feature>
<dbReference type="InterPro" id="IPR041118">
    <property type="entry name" value="Rx_N"/>
</dbReference>
<dbReference type="Gene3D" id="3.80.10.10">
    <property type="entry name" value="Ribonuclease Inhibitor"/>
    <property type="match status" value="1"/>
</dbReference>
<dbReference type="SUPFAM" id="SSF52058">
    <property type="entry name" value="L domain-like"/>
    <property type="match status" value="1"/>
</dbReference>
<dbReference type="EMBL" id="CM029051">
    <property type="protein sequence ID" value="KAG2562011.1"/>
    <property type="molecule type" value="Genomic_DNA"/>
</dbReference>
<evidence type="ECO:0000256" key="6">
    <source>
        <dbReference type="ARBA" id="ARBA00023054"/>
    </source>
</evidence>
<dbReference type="PANTHER" id="PTHR23155">
    <property type="entry name" value="DISEASE RESISTANCE PROTEIN RP"/>
    <property type="match status" value="1"/>
</dbReference>
<evidence type="ECO:0000256" key="3">
    <source>
        <dbReference type="ARBA" id="ARBA00022737"/>
    </source>
</evidence>
<keyword evidence="6" id="KW-0175">Coiled coil</keyword>
<dbReference type="InterPro" id="IPR042197">
    <property type="entry name" value="Apaf_helical"/>
</dbReference>
<organism evidence="11 12">
    <name type="scientific">Panicum virgatum</name>
    <name type="common">Blackwell switchgrass</name>
    <dbReference type="NCBI Taxonomy" id="38727"/>
    <lineage>
        <taxon>Eukaryota</taxon>
        <taxon>Viridiplantae</taxon>
        <taxon>Streptophyta</taxon>
        <taxon>Embryophyta</taxon>
        <taxon>Tracheophyta</taxon>
        <taxon>Spermatophyta</taxon>
        <taxon>Magnoliopsida</taxon>
        <taxon>Liliopsida</taxon>
        <taxon>Poales</taxon>
        <taxon>Poaceae</taxon>
        <taxon>PACMAD clade</taxon>
        <taxon>Panicoideae</taxon>
        <taxon>Panicodae</taxon>
        <taxon>Paniceae</taxon>
        <taxon>Panicinae</taxon>
        <taxon>Panicum</taxon>
        <taxon>Panicum sect. Hiantes</taxon>
    </lineage>
</organism>
<evidence type="ECO:0000259" key="10">
    <source>
        <dbReference type="Pfam" id="PF23598"/>
    </source>
</evidence>
<evidence type="ECO:0000256" key="5">
    <source>
        <dbReference type="ARBA" id="ARBA00022821"/>
    </source>
</evidence>
<name>A0A8T0PIM1_PANVG</name>
<dbReference type="InterPro" id="IPR058922">
    <property type="entry name" value="WHD_DRP"/>
</dbReference>
<accession>A0A8T0PIM1</accession>
<gene>
    <name evidence="11" type="ORF">PVAP13_8KG142001</name>
</gene>
<dbReference type="Pfam" id="PF18052">
    <property type="entry name" value="Rx_N"/>
    <property type="match status" value="1"/>
</dbReference>
<evidence type="ECO:0000259" key="7">
    <source>
        <dbReference type="Pfam" id="PF00931"/>
    </source>
</evidence>
<evidence type="ECO:0000256" key="4">
    <source>
        <dbReference type="ARBA" id="ARBA00022741"/>
    </source>
</evidence>
<dbReference type="PANTHER" id="PTHR23155:SF1116">
    <property type="entry name" value="OS12G0273300 PROTEIN"/>
    <property type="match status" value="1"/>
</dbReference>
<dbReference type="Pfam" id="PF00931">
    <property type="entry name" value="NB-ARC"/>
    <property type="match status" value="1"/>
</dbReference>
<dbReference type="Proteomes" id="UP000823388">
    <property type="component" value="Chromosome 8K"/>
</dbReference>
<keyword evidence="3" id="KW-0677">Repeat</keyword>
<dbReference type="SUPFAM" id="SSF52540">
    <property type="entry name" value="P-loop containing nucleoside triphosphate hydrolases"/>
    <property type="match status" value="1"/>
</dbReference>
<dbReference type="Gene3D" id="1.20.5.4130">
    <property type="match status" value="1"/>
</dbReference>
<evidence type="ECO:0000313" key="12">
    <source>
        <dbReference type="Proteomes" id="UP000823388"/>
    </source>
</evidence>
<proteinExistence type="inferred from homology"/>
<dbReference type="GO" id="GO:0002758">
    <property type="term" value="P:innate immune response-activating signaling pathway"/>
    <property type="evidence" value="ECO:0007669"/>
    <property type="project" value="UniProtKB-ARBA"/>
</dbReference>
<dbReference type="InterPro" id="IPR055414">
    <property type="entry name" value="LRR_R13L4/SHOC2-like"/>
</dbReference>
<dbReference type="InterPro" id="IPR038005">
    <property type="entry name" value="RX-like_CC"/>
</dbReference>
<evidence type="ECO:0000256" key="1">
    <source>
        <dbReference type="ARBA" id="ARBA00008894"/>
    </source>
</evidence>
<keyword evidence="2" id="KW-0433">Leucine-rich repeat</keyword>
<keyword evidence="12" id="KW-1185">Reference proteome</keyword>
<feature type="domain" description="Disease resistance N-terminal" evidence="8">
    <location>
        <begin position="8"/>
        <end position="97"/>
    </location>
</feature>
<dbReference type="PRINTS" id="PR00364">
    <property type="entry name" value="DISEASERSIST"/>
</dbReference>
<dbReference type="FunFam" id="1.10.10.10:FF:000322">
    <property type="entry name" value="Probable disease resistance protein At1g63360"/>
    <property type="match status" value="1"/>
</dbReference>
<evidence type="ECO:0000259" key="9">
    <source>
        <dbReference type="Pfam" id="PF23559"/>
    </source>
</evidence>
<dbReference type="FunFam" id="3.40.50.300:FF:001091">
    <property type="entry name" value="Probable disease resistance protein At1g61300"/>
    <property type="match status" value="1"/>
</dbReference>
<dbReference type="Gene3D" id="1.10.10.10">
    <property type="entry name" value="Winged helix-like DNA-binding domain superfamily/Winged helix DNA-binding domain"/>
    <property type="match status" value="1"/>
</dbReference>
<feature type="domain" description="Disease resistance protein winged helix" evidence="9">
    <location>
        <begin position="433"/>
        <end position="505"/>
    </location>
</feature>
<dbReference type="Pfam" id="PF23559">
    <property type="entry name" value="WHD_DRP"/>
    <property type="match status" value="1"/>
</dbReference>
<sequence>MDLVAGALGKLPSKLLELLKDEYKLQSGVKDRIRSLSLELERTHAVLRKVAAVPPDELDELVRLWARDVREASYDMEDILDTFVVRVDGGKPAGDAAKVKRLMKKMGKLFSLSKAKARHEIAGAIDALSKQLEDIAKLRGRYTADDIVPKPAATKGLDPRLSALYTKVSQLIGIDEPRDKLINMLSTVDNSKEMKIVSVAGFGGLGKTTLVKAVYEKLTVDIRYKAFVPVGRNPDLNKVLRDILVELDKERYTMGVNLTVFDERQLVNELREFLKDKRYFIVIDDIWDVPSWNIIKYALDDNGLECKVVTTTRNHDVAEEVGCSYKIKPLPKDSCKILFYGRIFGSEDKCPRQLVQVSEKILKKCGGVPLALITTSSLLANKSRNVKEWYEVCDSIGSGIGSSNDITDMRKILSLSYYDLPSHLKTCLLYLSIFPEDYQISKYWLIWKWVAEYFVLPGQAGQRLYEIGESYFNELLNRCLIQPVTVGYKGIPESCCVHDMVLDLICSISREEGFVTTVLSDTIESTHFSGTKVRRLSLHNNTSWPMTSTLKLRSLSIFNPAITSMLSSISCCHLLRVLDLTACYLGRHTSLRFVGGLFHLRYLSLLGTDYAGDLPVGIGSLQLLQTLDICGTSIKELPSSIAALRQLMCLRIENTRLPKSGLRSLMSLEELWTPDVDSRYIAEELGHLTQLRGLGITLGRERGRGRKMGRQPVYMHLSWRP</sequence>
<protein>
    <submittedName>
        <fullName evidence="11">Uncharacterized protein</fullName>
    </submittedName>
</protein>
<dbReference type="InterPro" id="IPR036388">
    <property type="entry name" value="WH-like_DNA-bd_sf"/>
</dbReference>
<comment type="caution">
    <text evidence="11">The sequence shown here is derived from an EMBL/GenBank/DDBJ whole genome shotgun (WGS) entry which is preliminary data.</text>
</comment>
<dbReference type="Gene3D" id="3.40.50.300">
    <property type="entry name" value="P-loop containing nucleotide triphosphate hydrolases"/>
    <property type="match status" value="1"/>
</dbReference>
<dbReference type="InterPro" id="IPR027417">
    <property type="entry name" value="P-loop_NTPase"/>
</dbReference>
<reference evidence="11" key="1">
    <citation type="submission" date="2020-05" db="EMBL/GenBank/DDBJ databases">
        <title>WGS assembly of Panicum virgatum.</title>
        <authorList>
            <person name="Lovell J.T."/>
            <person name="Jenkins J."/>
            <person name="Shu S."/>
            <person name="Juenger T.E."/>
            <person name="Schmutz J."/>
        </authorList>
    </citation>
    <scope>NUCLEOTIDE SEQUENCE</scope>
    <source>
        <strain evidence="11">AP13</strain>
    </source>
</reference>
<dbReference type="GO" id="GO:0009626">
    <property type="term" value="P:plant-type hypersensitive response"/>
    <property type="evidence" value="ECO:0007669"/>
    <property type="project" value="UniProtKB-ARBA"/>
</dbReference>
<dbReference type="CDD" id="cd14798">
    <property type="entry name" value="RX-CC_like"/>
    <property type="match status" value="1"/>
</dbReference>
<dbReference type="GO" id="GO:0043531">
    <property type="term" value="F:ADP binding"/>
    <property type="evidence" value="ECO:0007669"/>
    <property type="project" value="InterPro"/>
</dbReference>
<dbReference type="GO" id="GO:0042742">
    <property type="term" value="P:defense response to bacterium"/>
    <property type="evidence" value="ECO:0007669"/>
    <property type="project" value="UniProtKB-ARBA"/>
</dbReference>
<evidence type="ECO:0000313" key="11">
    <source>
        <dbReference type="EMBL" id="KAG2562011.1"/>
    </source>
</evidence>
<keyword evidence="5" id="KW-0611">Plant defense</keyword>
<dbReference type="InterPro" id="IPR032675">
    <property type="entry name" value="LRR_dom_sf"/>
</dbReference>
<dbReference type="Pfam" id="PF23598">
    <property type="entry name" value="LRR_14"/>
    <property type="match status" value="1"/>
</dbReference>
<dbReference type="InterPro" id="IPR044974">
    <property type="entry name" value="Disease_R_plants"/>
</dbReference>
<comment type="similarity">
    <text evidence="1">Belongs to the disease resistance NB-LRR family.</text>
</comment>
<evidence type="ECO:0000256" key="2">
    <source>
        <dbReference type="ARBA" id="ARBA00022614"/>
    </source>
</evidence>
<keyword evidence="4" id="KW-0547">Nucleotide-binding</keyword>
<dbReference type="AlphaFoldDB" id="A0A8T0PIM1"/>
<evidence type="ECO:0000259" key="8">
    <source>
        <dbReference type="Pfam" id="PF18052"/>
    </source>
</evidence>
<dbReference type="InterPro" id="IPR002182">
    <property type="entry name" value="NB-ARC"/>
</dbReference>